<feature type="transmembrane region" description="Helical" evidence="1">
    <location>
        <begin position="139"/>
        <end position="158"/>
    </location>
</feature>
<evidence type="ECO:0000259" key="2">
    <source>
        <dbReference type="Pfam" id="PF10882"/>
    </source>
</evidence>
<feature type="domain" description="Bacterial Pleckstrin homology" evidence="2">
    <location>
        <begin position="356"/>
        <end position="452"/>
    </location>
</feature>
<evidence type="ECO:0000256" key="1">
    <source>
        <dbReference type="SAM" id="Phobius"/>
    </source>
</evidence>
<dbReference type="Proteomes" id="UP000673375">
    <property type="component" value="Unassembled WGS sequence"/>
</dbReference>
<feature type="transmembrane region" description="Helical" evidence="1">
    <location>
        <begin position="80"/>
        <end position="103"/>
    </location>
</feature>
<keyword evidence="5" id="KW-1185">Reference proteome</keyword>
<dbReference type="EMBL" id="JAEDXU010000004">
    <property type="protein sequence ID" value="MBP1046475.1"/>
    <property type="molecule type" value="Genomic_DNA"/>
</dbReference>
<feature type="transmembrane region" description="Helical" evidence="1">
    <location>
        <begin position="56"/>
        <end position="74"/>
    </location>
</feature>
<comment type="caution">
    <text evidence="4">The sequence shown here is derived from an EMBL/GenBank/DDBJ whole genome shotgun (WGS) entry which is preliminary data.</text>
</comment>
<evidence type="ECO:0000313" key="4">
    <source>
        <dbReference type="EMBL" id="MBP1046475.1"/>
    </source>
</evidence>
<accession>A0ABS4CJ43</accession>
<evidence type="ECO:0008006" key="6">
    <source>
        <dbReference type="Google" id="ProtNLM"/>
    </source>
</evidence>
<gene>
    <name evidence="4" type="ORF">I6N96_09275</name>
</gene>
<keyword evidence="1" id="KW-1133">Transmembrane helix</keyword>
<dbReference type="InterPro" id="IPR027783">
    <property type="entry name" value="Bacterial_PH-related"/>
</dbReference>
<feature type="domain" description="DUF5808" evidence="3">
    <location>
        <begin position="298"/>
        <end position="323"/>
    </location>
</feature>
<name>A0ABS4CJ43_9ENTE</name>
<dbReference type="Pfam" id="PF19124">
    <property type="entry name" value="DUF5808"/>
    <property type="match status" value="1"/>
</dbReference>
<keyword evidence="1" id="KW-0472">Membrane</keyword>
<reference evidence="4 5" key="1">
    <citation type="submission" date="2020-12" db="EMBL/GenBank/DDBJ databases">
        <title>Vagococcus allomyrinae sp. nov. and Enterococcus lavae sp. nov., isolated from the larvae of Allomyrina dichotoma.</title>
        <authorList>
            <person name="Lee S.D."/>
        </authorList>
    </citation>
    <scope>NUCLEOTIDE SEQUENCE [LARGE SCALE GENOMIC DNA]</scope>
    <source>
        <strain evidence="4 5">BWM-S5</strain>
    </source>
</reference>
<feature type="transmembrane region" description="Helical" evidence="1">
    <location>
        <begin position="326"/>
        <end position="346"/>
    </location>
</feature>
<dbReference type="RefSeq" id="WP_209557489.1">
    <property type="nucleotide sequence ID" value="NZ_JAEDXU010000004.1"/>
</dbReference>
<feature type="transmembrane region" description="Helical" evidence="1">
    <location>
        <begin position="242"/>
        <end position="265"/>
    </location>
</feature>
<dbReference type="Pfam" id="PF10882">
    <property type="entry name" value="bPH_5"/>
    <property type="match status" value="1"/>
</dbReference>
<protein>
    <recommendedName>
        <fullName evidence="6">Bacterial Pleckstrin homology domain-containing protein</fullName>
    </recommendedName>
</protein>
<keyword evidence="1" id="KW-0812">Transmembrane</keyword>
<evidence type="ECO:0000313" key="5">
    <source>
        <dbReference type="Proteomes" id="UP000673375"/>
    </source>
</evidence>
<evidence type="ECO:0000259" key="3">
    <source>
        <dbReference type="Pfam" id="PF19124"/>
    </source>
</evidence>
<feature type="transmembrane region" description="Helical" evidence="1">
    <location>
        <begin position="211"/>
        <end position="230"/>
    </location>
</feature>
<proteinExistence type="predicted"/>
<feature type="transmembrane region" description="Helical" evidence="1">
    <location>
        <begin position="164"/>
        <end position="187"/>
    </location>
</feature>
<feature type="transmembrane region" description="Helical" evidence="1">
    <location>
        <begin position="6"/>
        <end position="24"/>
    </location>
</feature>
<sequence>MNIMLLLVLISMNFLMAFIGRIVANPHKNIILETTLPKDKLNDSQVTQVRQSYKKTLLIVAVVFSLMDLLLLLIPYDSIAILFLLLSLFGMIGVNYYTQVLYIRKMTAVKMKNNWILPTKPLLVDTKLILNKNRKMLKAYWFLPSILISLSGIIYTIFSVKPIGGMLLFGSISLLTAGLFIFSYYLVSRLPVKALTSDEQTNQQVNDAMRYYWSLLLVSSTFVFSPLSFLPTLSLTMAYGKMMYLVIGYFTLLFIYIGFIFFLMFRLRKTQDQLILQASDYRYGDDDQYWRYGLYINPEDPRIMVPDRLGMNMSVNLGRPAGKISMVVLSIVVIATTFIASVPLLINDFSSDPFRMELTANEVSLSAPFSKTREIPIQSIESVVLVDTLPENSLRVYGAATEHYLTGEFRVDDEPAYLLVYQKETPIMKITTKEYTYYYTNKDPEKTQKEYELLLKKLA</sequence>
<dbReference type="InterPro" id="IPR043831">
    <property type="entry name" value="DUF5808"/>
</dbReference>
<organism evidence="4 5">
    <name type="scientific">Enterococcus larvae</name>
    <dbReference type="NCBI Taxonomy" id="2794352"/>
    <lineage>
        <taxon>Bacteria</taxon>
        <taxon>Bacillati</taxon>
        <taxon>Bacillota</taxon>
        <taxon>Bacilli</taxon>
        <taxon>Lactobacillales</taxon>
        <taxon>Enterococcaceae</taxon>
        <taxon>Enterococcus</taxon>
    </lineage>
</organism>